<name>A0A9W9EV34_9EURO</name>
<gene>
    <name evidence="1" type="ORF">N7456_012075</name>
</gene>
<dbReference type="PANTHER" id="PTHR21310">
    <property type="entry name" value="AMINOGLYCOSIDE PHOSPHOTRANSFERASE-RELATED-RELATED"/>
    <property type="match status" value="1"/>
</dbReference>
<comment type="caution">
    <text evidence="1">The sequence shown here is derived from an EMBL/GenBank/DDBJ whole genome shotgun (WGS) entry which is preliminary data.</text>
</comment>
<proteinExistence type="predicted"/>
<sequence>MWKPVAVPFQNSQPLPTLPTTDEIRACTNVLWETEASKIVALNDNIVVKYGRCITISEGQSLVYLERHVPGVPAPRLYTMYYDSKQLFLVMQRVPGVPLNFIWPSLAPSEKDDIVAKLQRISDIMRKAECPWPDFFGGLDGGGVYHYLFYSQHGDQKFLGPFSGESAFVAGLVGNYRALVENNNHPDYKARFYEKYLPGVLQGHRPTLTHGDMQQKNIMVVENTSRPNDQDQGGRSFDIVLVDWESSGWLPDFWEFFCASYPLHFQWDEDWSWRVQEFIQVWPAEMAMMQLIDRDLGW</sequence>
<keyword evidence="2" id="KW-1185">Reference proteome</keyword>
<dbReference type="PANTHER" id="PTHR21310:SF48">
    <property type="entry name" value="AMINOGLYCOSIDE PHOSPHOTRANSFERASE DOMAIN-CONTAINING PROTEIN"/>
    <property type="match status" value="1"/>
</dbReference>
<dbReference type="Proteomes" id="UP001149165">
    <property type="component" value="Unassembled WGS sequence"/>
</dbReference>
<dbReference type="InterPro" id="IPR011009">
    <property type="entry name" value="Kinase-like_dom_sf"/>
</dbReference>
<reference evidence="1" key="1">
    <citation type="submission" date="2022-11" db="EMBL/GenBank/DDBJ databases">
        <authorList>
            <person name="Petersen C."/>
        </authorList>
    </citation>
    <scope>NUCLEOTIDE SEQUENCE</scope>
    <source>
        <strain evidence="1">IBT 30069</strain>
    </source>
</reference>
<dbReference type="InterPro" id="IPR051678">
    <property type="entry name" value="AGP_Transferase"/>
</dbReference>
<accession>A0A9W9EV34</accession>
<reference evidence="1" key="2">
    <citation type="journal article" date="2023" name="IMA Fungus">
        <title>Comparative genomic study of the Penicillium genus elucidates a diverse pangenome and 15 lateral gene transfer events.</title>
        <authorList>
            <person name="Petersen C."/>
            <person name="Sorensen T."/>
            <person name="Nielsen M.R."/>
            <person name="Sondergaard T.E."/>
            <person name="Sorensen J.L."/>
            <person name="Fitzpatrick D.A."/>
            <person name="Frisvad J.C."/>
            <person name="Nielsen K.L."/>
        </authorList>
    </citation>
    <scope>NUCLEOTIDE SEQUENCE</scope>
    <source>
        <strain evidence="1">IBT 30069</strain>
    </source>
</reference>
<evidence type="ECO:0000313" key="1">
    <source>
        <dbReference type="EMBL" id="KAJ5088459.1"/>
    </source>
</evidence>
<organism evidence="1 2">
    <name type="scientific">Penicillium angulare</name>
    <dbReference type="NCBI Taxonomy" id="116970"/>
    <lineage>
        <taxon>Eukaryota</taxon>
        <taxon>Fungi</taxon>
        <taxon>Dikarya</taxon>
        <taxon>Ascomycota</taxon>
        <taxon>Pezizomycotina</taxon>
        <taxon>Eurotiomycetes</taxon>
        <taxon>Eurotiomycetidae</taxon>
        <taxon>Eurotiales</taxon>
        <taxon>Aspergillaceae</taxon>
        <taxon>Penicillium</taxon>
    </lineage>
</organism>
<dbReference type="AlphaFoldDB" id="A0A9W9EV34"/>
<evidence type="ECO:0000313" key="2">
    <source>
        <dbReference type="Proteomes" id="UP001149165"/>
    </source>
</evidence>
<dbReference type="EMBL" id="JAPQKH010000007">
    <property type="protein sequence ID" value="KAJ5088459.1"/>
    <property type="molecule type" value="Genomic_DNA"/>
</dbReference>
<protein>
    <recommendedName>
        <fullName evidence="3">Aminoglycoside phosphotransferase domain-containing protein</fullName>
    </recommendedName>
</protein>
<dbReference type="SUPFAM" id="SSF56112">
    <property type="entry name" value="Protein kinase-like (PK-like)"/>
    <property type="match status" value="1"/>
</dbReference>
<evidence type="ECO:0008006" key="3">
    <source>
        <dbReference type="Google" id="ProtNLM"/>
    </source>
</evidence>
<dbReference type="OrthoDB" id="4177236at2759"/>